<organism evidence="2 3">
    <name type="scientific">Streptococcus anginosus</name>
    <dbReference type="NCBI Taxonomy" id="1328"/>
    <lineage>
        <taxon>Bacteria</taxon>
        <taxon>Bacillati</taxon>
        <taxon>Bacillota</taxon>
        <taxon>Bacilli</taxon>
        <taxon>Lactobacillales</taxon>
        <taxon>Streptococcaceae</taxon>
        <taxon>Streptococcus</taxon>
        <taxon>Streptococcus anginosus group</taxon>
    </lineage>
</organism>
<evidence type="ECO:0000313" key="2">
    <source>
        <dbReference type="EMBL" id="RGT61758.1"/>
    </source>
</evidence>
<keyword evidence="4" id="KW-1185">Reference proteome</keyword>
<reference evidence="2 3" key="1">
    <citation type="submission" date="2018-08" db="EMBL/GenBank/DDBJ databases">
        <title>A genome reference for cultivated species of the human gut microbiota.</title>
        <authorList>
            <person name="Zou Y."/>
            <person name="Xue W."/>
            <person name="Luo G."/>
        </authorList>
    </citation>
    <scope>NUCLEOTIDE SEQUENCE [LARGE SCALE GENOMIC DNA]</scope>
    <source>
        <strain evidence="2 3">AF18-38</strain>
    </source>
</reference>
<dbReference type="RefSeq" id="WP_070672644.1">
    <property type="nucleotide sequence ID" value="NZ_CP118046.1"/>
</dbReference>
<proteinExistence type="predicted"/>
<gene>
    <name evidence="2" type="ORF">DWX18_03780</name>
    <name evidence="1" type="ORF">OJ597_11515</name>
</gene>
<evidence type="ECO:0000313" key="1">
    <source>
        <dbReference type="EMBL" id="MCW1043002.1"/>
    </source>
</evidence>
<dbReference type="Proteomes" id="UP000284046">
    <property type="component" value="Unassembled WGS sequence"/>
</dbReference>
<accession>A0A412PP47</accession>
<dbReference type="EMBL" id="QRWZ01000003">
    <property type="protein sequence ID" value="RGT61758.1"/>
    <property type="molecule type" value="Genomic_DNA"/>
</dbReference>
<comment type="caution">
    <text evidence="2">The sequence shown here is derived from an EMBL/GenBank/DDBJ whole genome shotgun (WGS) entry which is preliminary data.</text>
</comment>
<protein>
    <submittedName>
        <fullName evidence="2">Uncharacterized protein</fullName>
    </submittedName>
</protein>
<evidence type="ECO:0000313" key="4">
    <source>
        <dbReference type="Proteomes" id="UP001526076"/>
    </source>
</evidence>
<dbReference type="AlphaFoldDB" id="A0A412PP47"/>
<dbReference type="EMBL" id="JAPAHU010000049">
    <property type="protein sequence ID" value="MCW1043002.1"/>
    <property type="molecule type" value="Genomic_DNA"/>
</dbReference>
<reference evidence="1 4" key="2">
    <citation type="submission" date="2022-10" db="EMBL/GenBank/DDBJ databases">
        <title>Comparative genomic study of S. anginosus.</title>
        <authorList>
            <person name="Prasad A."/>
            <person name="Ene A."/>
            <person name="Jablonska S."/>
            <person name="Du J."/>
            <person name="Wolfe A.J."/>
            <person name="Putonti C."/>
        </authorList>
    </citation>
    <scope>NUCLEOTIDE SEQUENCE [LARGE SCALE GENOMIC DNA]</scope>
    <source>
        <strain evidence="1 4">UMB9231</strain>
    </source>
</reference>
<dbReference type="Proteomes" id="UP001526076">
    <property type="component" value="Unassembled WGS sequence"/>
</dbReference>
<evidence type="ECO:0000313" key="3">
    <source>
        <dbReference type="Proteomes" id="UP000284046"/>
    </source>
</evidence>
<sequence>MGGRGASIGLGFGKYKYGTEYETLHSSGKIKFVRSTSGSAKAPMETRTKGRIYATVNKQNKIKSISFYDRKNKRKRQIDVTGSPHTIKGKKIIPHVHKGYNHNEKGDRNLTIRERKLLARVQRIWDNRNR</sequence>
<name>A0A412PP47_STRAP</name>